<reference evidence="2" key="1">
    <citation type="submission" date="2021-03" db="EMBL/GenBank/DDBJ databases">
        <authorList>
            <person name="Bekaert M."/>
        </authorList>
    </citation>
    <scope>NUCLEOTIDE SEQUENCE</scope>
</reference>
<name>A0A8S3S016_MYTED</name>
<proteinExistence type="predicted"/>
<keyword evidence="3" id="KW-1185">Reference proteome</keyword>
<accession>A0A8S3S016</accession>
<feature type="compositionally biased region" description="Basic and acidic residues" evidence="1">
    <location>
        <begin position="1"/>
        <end position="11"/>
    </location>
</feature>
<evidence type="ECO:0000313" key="2">
    <source>
        <dbReference type="EMBL" id="CAG2211781.1"/>
    </source>
</evidence>
<feature type="compositionally biased region" description="Polar residues" evidence="1">
    <location>
        <begin position="45"/>
        <end position="78"/>
    </location>
</feature>
<protein>
    <submittedName>
        <fullName evidence="2">Uncharacterized protein</fullName>
    </submittedName>
</protein>
<dbReference type="AlphaFoldDB" id="A0A8S3S016"/>
<sequence length="471" mass="52370">MTEATVHHTLSEDEVLSTASSPKSSVAGDARDKMAEPKASRKTSSRSSNDGININKDTVTSGEQRPCQNQSEQDSGSSGAHRLVQDSNHEHFPTDSVRERENEDVVSLAPGLRERHDIGLLSEDESSLKSETENPQKSSSRFSKYVNGNESDSDENNNDHLKSLFGDDVKTKKETSSGGLILDKSQIDILSGSWRCKNPERLTAYNDEYRHSFPVHEKTSDILEVPSLDNMVPDLLVKKHGAKAYSVSQKSNLYNPCLKSLEKLAYQGQVAARMGIITTAYTQQALGNLLNTLSENEVNLDKSIQLVRDIFAMSTKSLDQVARAGAFHHLIRRKATLEDTGLNDIKELKHPLVSLPLTKSGVIGDNMEQTLKDRVDKNKQLKELLPELHVNKTFSVKRKATGNQFSNDWSKKPKFDNAQGSTFTGAKSNTQRTVQRTSTVTRPDKDDKSSGTTNNFRRFNNPFHAKGQQKK</sequence>
<dbReference type="EMBL" id="CAJPWZ010001274">
    <property type="protein sequence ID" value="CAG2211781.1"/>
    <property type="molecule type" value="Genomic_DNA"/>
</dbReference>
<dbReference type="OrthoDB" id="6079754at2759"/>
<evidence type="ECO:0000313" key="3">
    <source>
        <dbReference type="Proteomes" id="UP000683360"/>
    </source>
</evidence>
<feature type="compositionally biased region" description="Basic and acidic residues" evidence="1">
    <location>
        <begin position="83"/>
        <end position="103"/>
    </location>
</feature>
<feature type="compositionally biased region" description="Low complexity" evidence="1">
    <location>
        <begin position="430"/>
        <end position="441"/>
    </location>
</feature>
<feature type="compositionally biased region" description="Low complexity" evidence="1">
    <location>
        <begin position="452"/>
        <end position="461"/>
    </location>
</feature>
<feature type="region of interest" description="Disordered" evidence="1">
    <location>
        <begin position="1"/>
        <end position="165"/>
    </location>
</feature>
<feature type="compositionally biased region" description="Polar residues" evidence="1">
    <location>
        <begin position="135"/>
        <end position="148"/>
    </location>
</feature>
<evidence type="ECO:0000256" key="1">
    <source>
        <dbReference type="SAM" id="MobiDB-lite"/>
    </source>
</evidence>
<feature type="region of interest" description="Disordered" evidence="1">
    <location>
        <begin position="403"/>
        <end position="471"/>
    </location>
</feature>
<feature type="compositionally biased region" description="Polar residues" evidence="1">
    <location>
        <begin position="418"/>
        <end position="429"/>
    </location>
</feature>
<organism evidence="2 3">
    <name type="scientific">Mytilus edulis</name>
    <name type="common">Blue mussel</name>
    <dbReference type="NCBI Taxonomy" id="6550"/>
    <lineage>
        <taxon>Eukaryota</taxon>
        <taxon>Metazoa</taxon>
        <taxon>Spiralia</taxon>
        <taxon>Lophotrochozoa</taxon>
        <taxon>Mollusca</taxon>
        <taxon>Bivalvia</taxon>
        <taxon>Autobranchia</taxon>
        <taxon>Pteriomorphia</taxon>
        <taxon>Mytilida</taxon>
        <taxon>Mytiloidea</taxon>
        <taxon>Mytilidae</taxon>
        <taxon>Mytilinae</taxon>
        <taxon>Mytilus</taxon>
    </lineage>
</organism>
<comment type="caution">
    <text evidence="2">The sequence shown here is derived from an EMBL/GenBank/DDBJ whole genome shotgun (WGS) entry which is preliminary data.</text>
</comment>
<dbReference type="Proteomes" id="UP000683360">
    <property type="component" value="Unassembled WGS sequence"/>
</dbReference>
<feature type="compositionally biased region" description="Basic and acidic residues" evidence="1">
    <location>
        <begin position="29"/>
        <end position="39"/>
    </location>
</feature>
<gene>
    <name evidence="2" type="ORF">MEDL_25745</name>
</gene>